<feature type="compositionally biased region" description="Basic and acidic residues" evidence="1">
    <location>
        <begin position="1"/>
        <end position="11"/>
    </location>
</feature>
<proteinExistence type="predicted"/>
<dbReference type="RefSeq" id="WP_145420752.1">
    <property type="nucleotide sequence ID" value="NZ_CP036526.1"/>
</dbReference>
<keyword evidence="3" id="KW-1185">Reference proteome</keyword>
<gene>
    <name evidence="2" type="ORF">K239x_49520</name>
</gene>
<sequence length="65" mass="7153">MASHDESRTDQPDATVGGPPTLNADGAKVINFEDLARCGNEVWIRNGGQLYRLQQTRQGKLILTK</sequence>
<dbReference type="AlphaFoldDB" id="A0A517P0P0"/>
<reference evidence="2 3" key="1">
    <citation type="submission" date="2019-02" db="EMBL/GenBank/DDBJ databases">
        <title>Deep-cultivation of Planctomycetes and their phenomic and genomic characterization uncovers novel biology.</title>
        <authorList>
            <person name="Wiegand S."/>
            <person name="Jogler M."/>
            <person name="Boedeker C."/>
            <person name="Pinto D."/>
            <person name="Vollmers J."/>
            <person name="Rivas-Marin E."/>
            <person name="Kohn T."/>
            <person name="Peeters S.H."/>
            <person name="Heuer A."/>
            <person name="Rast P."/>
            <person name="Oberbeckmann S."/>
            <person name="Bunk B."/>
            <person name="Jeske O."/>
            <person name="Meyerdierks A."/>
            <person name="Storesund J.E."/>
            <person name="Kallscheuer N."/>
            <person name="Luecker S."/>
            <person name="Lage O.M."/>
            <person name="Pohl T."/>
            <person name="Merkel B.J."/>
            <person name="Hornburger P."/>
            <person name="Mueller R.-W."/>
            <person name="Bruemmer F."/>
            <person name="Labrenz M."/>
            <person name="Spormann A.M."/>
            <person name="Op den Camp H."/>
            <person name="Overmann J."/>
            <person name="Amann R."/>
            <person name="Jetten M.S.M."/>
            <person name="Mascher T."/>
            <person name="Medema M.H."/>
            <person name="Devos D.P."/>
            <person name="Kaster A.-K."/>
            <person name="Ovreas L."/>
            <person name="Rohde M."/>
            <person name="Galperin M.Y."/>
            <person name="Jogler C."/>
        </authorList>
    </citation>
    <scope>NUCLEOTIDE SEQUENCE [LARGE SCALE GENOMIC DNA]</scope>
    <source>
        <strain evidence="2 3">K23_9</strain>
    </source>
</reference>
<feature type="region of interest" description="Disordered" evidence="1">
    <location>
        <begin position="1"/>
        <end position="25"/>
    </location>
</feature>
<organism evidence="2 3">
    <name type="scientific">Stieleria marina</name>
    <dbReference type="NCBI Taxonomy" id="1930275"/>
    <lineage>
        <taxon>Bacteria</taxon>
        <taxon>Pseudomonadati</taxon>
        <taxon>Planctomycetota</taxon>
        <taxon>Planctomycetia</taxon>
        <taxon>Pirellulales</taxon>
        <taxon>Pirellulaceae</taxon>
        <taxon>Stieleria</taxon>
    </lineage>
</organism>
<evidence type="ECO:0000313" key="2">
    <source>
        <dbReference type="EMBL" id="QDT12937.1"/>
    </source>
</evidence>
<dbReference type="EMBL" id="CP036526">
    <property type="protein sequence ID" value="QDT12937.1"/>
    <property type="molecule type" value="Genomic_DNA"/>
</dbReference>
<name>A0A517P0P0_9BACT</name>
<accession>A0A517P0P0</accession>
<dbReference type="InterPro" id="IPR019600">
    <property type="entry name" value="Hemin_uptake_protein_HemP"/>
</dbReference>
<dbReference type="Proteomes" id="UP000319817">
    <property type="component" value="Chromosome"/>
</dbReference>
<protein>
    <submittedName>
        <fullName evidence="2">Hemin uptake protein hemP</fullName>
    </submittedName>
</protein>
<evidence type="ECO:0000313" key="3">
    <source>
        <dbReference type="Proteomes" id="UP000319817"/>
    </source>
</evidence>
<dbReference type="Pfam" id="PF10636">
    <property type="entry name" value="hemP"/>
    <property type="match status" value="1"/>
</dbReference>
<dbReference type="OrthoDB" id="290460at2"/>
<dbReference type="Gene3D" id="2.10.70.10">
    <property type="entry name" value="Complement Module, domain 1"/>
    <property type="match status" value="1"/>
</dbReference>
<evidence type="ECO:0000256" key="1">
    <source>
        <dbReference type="SAM" id="MobiDB-lite"/>
    </source>
</evidence>